<feature type="binding site" evidence="6">
    <location>
        <begin position="146"/>
        <end position="149"/>
    </location>
    <ligand>
        <name>FMN</name>
        <dbReference type="ChEBI" id="CHEBI:58210"/>
    </ligand>
</feature>
<feature type="domain" description="Flavodoxin-like fold" evidence="7">
    <location>
        <begin position="9"/>
        <end position="204"/>
    </location>
</feature>
<dbReference type="InterPro" id="IPR023048">
    <property type="entry name" value="NADH:quinone_OxRdtase_FMN_depd"/>
</dbReference>
<evidence type="ECO:0000259" key="7">
    <source>
        <dbReference type="Pfam" id="PF02525"/>
    </source>
</evidence>
<dbReference type="GO" id="GO:0009055">
    <property type="term" value="F:electron transfer activity"/>
    <property type="evidence" value="ECO:0007669"/>
    <property type="project" value="UniProtKB-UniRule"/>
</dbReference>
<evidence type="ECO:0000256" key="5">
    <source>
        <dbReference type="ARBA" id="ARBA00048542"/>
    </source>
</evidence>
<dbReference type="Gene3D" id="3.40.50.360">
    <property type="match status" value="1"/>
</dbReference>
<dbReference type="PANTHER" id="PTHR43741">
    <property type="entry name" value="FMN-DEPENDENT NADH-AZOREDUCTASE 1"/>
    <property type="match status" value="1"/>
</dbReference>
<protein>
    <recommendedName>
        <fullName evidence="6">FMN dependent NADH:quinone oxidoreductase</fullName>
        <ecNumber evidence="6">1.6.5.-</ecNumber>
    </recommendedName>
    <alternativeName>
        <fullName evidence="6">Azo-dye reductase</fullName>
    </alternativeName>
    <alternativeName>
        <fullName evidence="6">FMN-dependent NADH-azo compound oxidoreductase</fullName>
    </alternativeName>
    <alternativeName>
        <fullName evidence="6">FMN-dependent NADH-azoreductase</fullName>
        <ecNumber evidence="6">1.7.1.17</ecNumber>
    </alternativeName>
</protein>
<dbReference type="EC" id="1.6.5.-" evidence="6"/>
<keyword evidence="3 6" id="KW-0560">Oxidoreductase</keyword>
<dbReference type="EC" id="1.7.1.17" evidence="6"/>
<dbReference type="GO" id="GO:0016652">
    <property type="term" value="F:oxidoreductase activity, acting on NAD(P)H as acceptor"/>
    <property type="evidence" value="ECO:0007669"/>
    <property type="project" value="UniProtKB-UniRule"/>
</dbReference>
<accession>A0A853I5M0</accession>
<dbReference type="SUPFAM" id="SSF52218">
    <property type="entry name" value="Flavoproteins"/>
    <property type="match status" value="1"/>
</dbReference>
<feature type="binding site" evidence="6">
    <location>
        <begin position="102"/>
        <end position="105"/>
    </location>
    <ligand>
        <name>FMN</name>
        <dbReference type="ChEBI" id="CHEBI:58210"/>
    </ligand>
</feature>
<name>A0A853I5M0_9GAMM</name>
<dbReference type="InterPro" id="IPR003680">
    <property type="entry name" value="Flavodoxin_fold"/>
</dbReference>
<evidence type="ECO:0000256" key="1">
    <source>
        <dbReference type="ARBA" id="ARBA00022630"/>
    </source>
</evidence>
<dbReference type="PANTHER" id="PTHR43741:SF2">
    <property type="entry name" value="FMN-DEPENDENT NADH:QUINONE OXIDOREDUCTASE"/>
    <property type="match status" value="1"/>
</dbReference>
<dbReference type="GO" id="GO:0010181">
    <property type="term" value="F:FMN binding"/>
    <property type="evidence" value="ECO:0007669"/>
    <property type="project" value="UniProtKB-UniRule"/>
</dbReference>
<feature type="binding site" evidence="6">
    <location>
        <position position="17"/>
    </location>
    <ligand>
        <name>FMN</name>
        <dbReference type="ChEBI" id="CHEBI:58210"/>
    </ligand>
</feature>
<dbReference type="Pfam" id="PF02525">
    <property type="entry name" value="Flavodoxin_2"/>
    <property type="match status" value="1"/>
</dbReference>
<comment type="catalytic activity">
    <reaction evidence="6">
        <text>2 a quinone + NADH + H(+) = 2 a 1,4-benzosemiquinone + NAD(+)</text>
        <dbReference type="Rhea" id="RHEA:65952"/>
        <dbReference type="ChEBI" id="CHEBI:15378"/>
        <dbReference type="ChEBI" id="CHEBI:57540"/>
        <dbReference type="ChEBI" id="CHEBI:57945"/>
        <dbReference type="ChEBI" id="CHEBI:132124"/>
        <dbReference type="ChEBI" id="CHEBI:134225"/>
    </reaction>
</comment>
<dbReference type="EMBL" id="JACCKB010000018">
    <property type="protein sequence ID" value="NYZ66892.1"/>
    <property type="molecule type" value="Genomic_DNA"/>
</dbReference>
<dbReference type="Proteomes" id="UP000569732">
    <property type="component" value="Unassembled WGS sequence"/>
</dbReference>
<reference evidence="8 9" key="1">
    <citation type="submission" date="2020-07" db="EMBL/GenBank/DDBJ databases">
        <title>Endozoicomonas sp. nov., isolated from sediment.</title>
        <authorList>
            <person name="Gu T."/>
        </authorList>
    </citation>
    <scope>NUCLEOTIDE SEQUENCE [LARGE SCALE GENOMIC DNA]</scope>
    <source>
        <strain evidence="8 9">SM1973</strain>
    </source>
</reference>
<keyword evidence="9" id="KW-1185">Reference proteome</keyword>
<evidence type="ECO:0000256" key="6">
    <source>
        <dbReference type="HAMAP-Rule" id="MF_01216"/>
    </source>
</evidence>
<dbReference type="GO" id="GO:0016655">
    <property type="term" value="F:oxidoreductase activity, acting on NAD(P)H, quinone or similar compound as acceptor"/>
    <property type="evidence" value="ECO:0007669"/>
    <property type="project" value="InterPro"/>
</dbReference>
<evidence type="ECO:0000256" key="3">
    <source>
        <dbReference type="ARBA" id="ARBA00023002"/>
    </source>
</evidence>
<comment type="caution">
    <text evidence="8">The sequence shown here is derived from an EMBL/GenBank/DDBJ whole genome shotgun (WGS) entry which is preliminary data.</text>
</comment>
<keyword evidence="1 6" id="KW-0285">Flavoprotein</keyword>
<evidence type="ECO:0000256" key="4">
    <source>
        <dbReference type="ARBA" id="ARBA00023027"/>
    </source>
</evidence>
<gene>
    <name evidence="6" type="primary">azoR</name>
    <name evidence="8" type="ORF">H0A36_12800</name>
</gene>
<comment type="similarity">
    <text evidence="6">Belongs to the azoreductase type 1 family.</text>
</comment>
<comment type="subunit">
    <text evidence="6">Homodimer.</text>
</comment>
<comment type="catalytic activity">
    <reaction evidence="5">
        <text>N,N-dimethyl-1,4-phenylenediamine + anthranilate + 2 NAD(+) = 2-(4-dimethylaminophenyl)diazenylbenzoate + 2 NADH + 2 H(+)</text>
        <dbReference type="Rhea" id="RHEA:55872"/>
        <dbReference type="ChEBI" id="CHEBI:15378"/>
        <dbReference type="ChEBI" id="CHEBI:15783"/>
        <dbReference type="ChEBI" id="CHEBI:16567"/>
        <dbReference type="ChEBI" id="CHEBI:57540"/>
        <dbReference type="ChEBI" id="CHEBI:57945"/>
        <dbReference type="ChEBI" id="CHEBI:71579"/>
        <dbReference type="EC" id="1.7.1.17"/>
    </reaction>
    <physiologicalReaction direction="right-to-left" evidence="5">
        <dbReference type="Rhea" id="RHEA:55874"/>
    </physiologicalReaction>
</comment>
<dbReference type="HAMAP" id="MF_01216">
    <property type="entry name" value="Azoreductase_type1"/>
    <property type="match status" value="1"/>
</dbReference>
<comment type="cofactor">
    <cofactor evidence="6">
        <name>FMN</name>
        <dbReference type="ChEBI" id="CHEBI:58210"/>
    </cofactor>
    <text evidence="6">Binds 1 FMN per subunit.</text>
</comment>
<comment type="function">
    <text evidence="6">Quinone reductase that provides resistance to thiol-specific stress caused by electrophilic quinones.</text>
</comment>
<dbReference type="InterPro" id="IPR029039">
    <property type="entry name" value="Flavoprotein-like_sf"/>
</dbReference>
<evidence type="ECO:0000256" key="2">
    <source>
        <dbReference type="ARBA" id="ARBA00022643"/>
    </source>
</evidence>
<dbReference type="AlphaFoldDB" id="A0A853I5M0"/>
<dbReference type="InterPro" id="IPR050104">
    <property type="entry name" value="FMN-dep_NADH:Q_OxRdtase_AzoR1"/>
</dbReference>
<evidence type="ECO:0000313" key="8">
    <source>
        <dbReference type="EMBL" id="NYZ66892.1"/>
    </source>
</evidence>
<organism evidence="8 9">
    <name type="scientific">Spartinivicinus marinus</name>
    <dbReference type="NCBI Taxonomy" id="2994442"/>
    <lineage>
        <taxon>Bacteria</taxon>
        <taxon>Pseudomonadati</taxon>
        <taxon>Pseudomonadota</taxon>
        <taxon>Gammaproteobacteria</taxon>
        <taxon>Oceanospirillales</taxon>
        <taxon>Zooshikellaceae</taxon>
        <taxon>Spartinivicinus</taxon>
    </lineage>
</organism>
<keyword evidence="4 6" id="KW-0520">NAD</keyword>
<sequence>MKPGDTLVKQILQINSSVFGSQGESTQLANQLVSQLAEQHGANVMVRDVSSNPIPHQDAGFLQALSSPANTRYKEQPSKVAFADQLIEELQISDILVIGLPMYNFSVPSTLKSWFDHIARAGVTFRYTENGPEGLLTDKQAIVITTRGGIHKDTILDTETPFVKSFLAFIGITNVSFIYAEGLNMGEKIKAQALTEARNQLKELLLN</sequence>
<comment type="function">
    <text evidence="6">Also exhibits azoreductase activity. Catalyzes the reductive cleavage of the azo bond in aromatic azo compounds to the corresponding amines.</text>
</comment>
<comment type="caution">
    <text evidence="6">Lacks conserved residue(s) required for the propagation of feature annotation.</text>
</comment>
<proteinExistence type="inferred from homology"/>
<evidence type="ECO:0000313" key="9">
    <source>
        <dbReference type="Proteomes" id="UP000569732"/>
    </source>
</evidence>
<keyword evidence="2 6" id="KW-0288">FMN</keyword>